<evidence type="ECO:0000313" key="3">
    <source>
        <dbReference type="EnsemblPlants" id="KQK09292"/>
    </source>
</evidence>
<dbReference type="Gramene" id="KQK09292">
    <property type="protein sequence ID" value="KQK09292"/>
    <property type="gene ID" value="BRADI_2g47215v3"/>
</dbReference>
<dbReference type="InParanoid" id="A0A0Q3JAC1"/>
<dbReference type="Proteomes" id="UP000008810">
    <property type="component" value="Chromosome 2"/>
</dbReference>
<protein>
    <submittedName>
        <fullName evidence="2 3">Uncharacterized protein</fullName>
    </submittedName>
</protein>
<evidence type="ECO:0000256" key="1">
    <source>
        <dbReference type="SAM" id="MobiDB-lite"/>
    </source>
</evidence>
<reference evidence="3" key="3">
    <citation type="submission" date="2018-08" db="UniProtKB">
        <authorList>
            <consortium name="EnsemblPlants"/>
        </authorList>
    </citation>
    <scope>IDENTIFICATION</scope>
    <source>
        <strain evidence="3">cv. Bd21</strain>
    </source>
</reference>
<reference evidence="2" key="2">
    <citation type="submission" date="2017-06" db="EMBL/GenBank/DDBJ databases">
        <title>WGS assembly of Brachypodium distachyon.</title>
        <authorList>
            <consortium name="The International Brachypodium Initiative"/>
            <person name="Lucas S."/>
            <person name="Harmon-Smith M."/>
            <person name="Lail K."/>
            <person name="Tice H."/>
            <person name="Grimwood J."/>
            <person name="Bruce D."/>
            <person name="Barry K."/>
            <person name="Shu S."/>
            <person name="Lindquist E."/>
            <person name="Wang M."/>
            <person name="Pitluck S."/>
            <person name="Vogel J.P."/>
            <person name="Garvin D.F."/>
            <person name="Mockler T.C."/>
            <person name="Schmutz J."/>
            <person name="Rokhsar D."/>
            <person name="Bevan M.W."/>
        </authorList>
    </citation>
    <scope>NUCLEOTIDE SEQUENCE</scope>
    <source>
        <strain evidence="2">Bd21</strain>
    </source>
</reference>
<gene>
    <name evidence="2" type="ORF">BRADI_2g47215v3</name>
</gene>
<keyword evidence="4" id="KW-1185">Reference proteome</keyword>
<feature type="region of interest" description="Disordered" evidence="1">
    <location>
        <begin position="40"/>
        <end position="66"/>
    </location>
</feature>
<proteinExistence type="predicted"/>
<accession>A0A0Q3JAC1</accession>
<dbReference type="EMBL" id="CM000881">
    <property type="protein sequence ID" value="KQK09292.1"/>
    <property type="molecule type" value="Genomic_DNA"/>
</dbReference>
<evidence type="ECO:0000313" key="4">
    <source>
        <dbReference type="Proteomes" id="UP000008810"/>
    </source>
</evidence>
<feature type="compositionally biased region" description="Basic residues" evidence="1">
    <location>
        <begin position="43"/>
        <end position="57"/>
    </location>
</feature>
<evidence type="ECO:0000313" key="2">
    <source>
        <dbReference type="EMBL" id="KQK09292.1"/>
    </source>
</evidence>
<reference evidence="2 3" key="1">
    <citation type="journal article" date="2010" name="Nature">
        <title>Genome sequencing and analysis of the model grass Brachypodium distachyon.</title>
        <authorList>
            <consortium name="International Brachypodium Initiative"/>
        </authorList>
    </citation>
    <scope>NUCLEOTIDE SEQUENCE [LARGE SCALE GENOMIC DNA]</scope>
    <source>
        <strain evidence="2 3">Bd21</strain>
    </source>
</reference>
<organism evidence="2">
    <name type="scientific">Brachypodium distachyon</name>
    <name type="common">Purple false brome</name>
    <name type="synonym">Trachynia distachya</name>
    <dbReference type="NCBI Taxonomy" id="15368"/>
    <lineage>
        <taxon>Eukaryota</taxon>
        <taxon>Viridiplantae</taxon>
        <taxon>Streptophyta</taxon>
        <taxon>Embryophyta</taxon>
        <taxon>Tracheophyta</taxon>
        <taxon>Spermatophyta</taxon>
        <taxon>Magnoliopsida</taxon>
        <taxon>Liliopsida</taxon>
        <taxon>Poales</taxon>
        <taxon>Poaceae</taxon>
        <taxon>BOP clade</taxon>
        <taxon>Pooideae</taxon>
        <taxon>Stipodae</taxon>
        <taxon>Brachypodieae</taxon>
        <taxon>Brachypodium</taxon>
    </lineage>
</organism>
<dbReference type="EnsemblPlants" id="KQK09292">
    <property type="protein sequence ID" value="KQK09292"/>
    <property type="gene ID" value="BRADI_2g47215v3"/>
</dbReference>
<sequence length="66" mass="7523">MLLQQQQQQVEACFFGTFRGLIWEKESLHYRNASASGLVQVRGHSKRKDRRGLKTRSAHASEGLHG</sequence>
<dbReference type="AlphaFoldDB" id="A0A0Q3JAC1"/>
<name>A0A0Q3JAC1_BRADI</name>